<dbReference type="VEuPathDB" id="AmoebaDB:NfTy_043680"/>
<organism evidence="4 5">
    <name type="scientific">Naegleria fowleri</name>
    <name type="common">Brain eating amoeba</name>
    <dbReference type="NCBI Taxonomy" id="5763"/>
    <lineage>
        <taxon>Eukaryota</taxon>
        <taxon>Discoba</taxon>
        <taxon>Heterolobosea</taxon>
        <taxon>Tetramitia</taxon>
        <taxon>Eutetramitia</taxon>
        <taxon>Vahlkampfiidae</taxon>
        <taxon>Naegleria</taxon>
    </lineage>
</organism>
<dbReference type="SMART" id="SM00184">
    <property type="entry name" value="RING"/>
    <property type="match status" value="1"/>
</dbReference>
<dbReference type="RefSeq" id="XP_044559934.1">
    <property type="nucleotide sequence ID" value="XM_044709557.1"/>
</dbReference>
<proteinExistence type="predicted"/>
<reference evidence="4 5" key="1">
    <citation type="journal article" date="2019" name="Sci. Rep.">
        <title>Nanopore sequencing improves the draft genome of the human pathogenic amoeba Naegleria fowleri.</title>
        <authorList>
            <person name="Liechti N."/>
            <person name="Schurch N."/>
            <person name="Bruggmann R."/>
            <person name="Wittwer M."/>
        </authorList>
    </citation>
    <scope>NUCLEOTIDE SEQUENCE [LARGE SCALE GENOMIC DNA]</scope>
    <source>
        <strain evidence="4 5">ATCC 30894</strain>
    </source>
</reference>
<dbReference type="InterPro" id="IPR051826">
    <property type="entry name" value="E3_ubiquitin-ligase_domain"/>
</dbReference>
<dbReference type="EMBL" id="VFQX01000048">
    <property type="protein sequence ID" value="KAF0975221.1"/>
    <property type="molecule type" value="Genomic_DNA"/>
</dbReference>
<dbReference type="VEuPathDB" id="AmoebaDB:FDP41_005974"/>
<accession>A0A6A5BLJ4</accession>
<feature type="domain" description="RING-type" evidence="3">
    <location>
        <begin position="309"/>
        <end position="352"/>
    </location>
</feature>
<dbReference type="PANTHER" id="PTHR22765">
    <property type="entry name" value="RING FINGER AND PROTEASE ASSOCIATED DOMAIN-CONTAINING"/>
    <property type="match status" value="1"/>
</dbReference>
<dbReference type="GO" id="GO:0006511">
    <property type="term" value="P:ubiquitin-dependent protein catabolic process"/>
    <property type="evidence" value="ECO:0007669"/>
    <property type="project" value="TreeGrafter"/>
</dbReference>
<dbReference type="InterPro" id="IPR001841">
    <property type="entry name" value="Znf_RING"/>
</dbReference>
<dbReference type="Proteomes" id="UP000444721">
    <property type="component" value="Unassembled WGS sequence"/>
</dbReference>
<dbReference type="Gene3D" id="3.30.40.10">
    <property type="entry name" value="Zinc/RING finger domain, C3HC4 (zinc finger)"/>
    <property type="match status" value="1"/>
</dbReference>
<dbReference type="VEuPathDB" id="AmoebaDB:NF0101460"/>
<dbReference type="SUPFAM" id="SSF57850">
    <property type="entry name" value="RING/U-box"/>
    <property type="match status" value="1"/>
</dbReference>
<keyword evidence="1" id="KW-0862">Zinc</keyword>
<protein>
    <recommendedName>
        <fullName evidence="3">RING-type domain-containing protein</fullName>
    </recommendedName>
</protein>
<dbReference type="GO" id="GO:0061630">
    <property type="term" value="F:ubiquitin protein ligase activity"/>
    <property type="evidence" value="ECO:0007669"/>
    <property type="project" value="TreeGrafter"/>
</dbReference>
<dbReference type="Pfam" id="PF13639">
    <property type="entry name" value="zf-RING_2"/>
    <property type="match status" value="1"/>
</dbReference>
<evidence type="ECO:0000256" key="2">
    <source>
        <dbReference type="SAM" id="MobiDB-lite"/>
    </source>
</evidence>
<dbReference type="InterPro" id="IPR013083">
    <property type="entry name" value="Znf_RING/FYVE/PHD"/>
</dbReference>
<evidence type="ECO:0000313" key="4">
    <source>
        <dbReference type="EMBL" id="KAF0975221.1"/>
    </source>
</evidence>
<keyword evidence="1" id="KW-0479">Metal-binding</keyword>
<dbReference type="AlphaFoldDB" id="A0A6A5BLJ4"/>
<keyword evidence="5" id="KW-1185">Reference proteome</keyword>
<evidence type="ECO:0000256" key="1">
    <source>
        <dbReference type="PROSITE-ProRule" id="PRU00175"/>
    </source>
</evidence>
<dbReference type="PANTHER" id="PTHR22765:SF434">
    <property type="entry name" value="GB|AAD18119.1-RELATED"/>
    <property type="match status" value="1"/>
</dbReference>
<dbReference type="PROSITE" id="PS50089">
    <property type="entry name" value="ZF_RING_2"/>
    <property type="match status" value="1"/>
</dbReference>
<feature type="compositionally biased region" description="Polar residues" evidence="2">
    <location>
        <begin position="190"/>
        <end position="201"/>
    </location>
</feature>
<evidence type="ECO:0000259" key="3">
    <source>
        <dbReference type="PROSITE" id="PS50089"/>
    </source>
</evidence>
<dbReference type="GeneID" id="68113192"/>
<keyword evidence="1" id="KW-0863">Zinc-finger</keyword>
<dbReference type="PROSITE" id="PS50330">
    <property type="entry name" value="UIM"/>
    <property type="match status" value="1"/>
</dbReference>
<feature type="region of interest" description="Disordered" evidence="2">
    <location>
        <begin position="188"/>
        <end position="209"/>
    </location>
</feature>
<dbReference type="GO" id="GO:0008270">
    <property type="term" value="F:zinc ion binding"/>
    <property type="evidence" value="ECO:0007669"/>
    <property type="project" value="UniProtKB-KW"/>
</dbReference>
<sequence length="358" mass="41519">MTCSNSTLNPQYLFLKYKLKKITTFNPSMITAVSEQDQDLYKSDDDVQSIVAFDEESDECLESFYEDLWLEDGEIGSDEEEIEILSLPWCFDDQDSEYEQEEEEDLSIPLESKYDYLNFEDYVSMHGLFGGNNTHRTHGMKQVKSKYKKTRMNPKRRIHHREYKKRLEEEANKIELQSSKVYVPPPIRYATSSSDSPNQHYYSRHAPRSEEEEQLQLAIALSMEHHEISNVARECGMDMNILLALTTRELTDKDYDLLLQLDNRVQKKTVCSSTLSNLPTCILSFEEKHLSSLSTVAEEVPQVCKGDMCVTCMCDFEEGEELKWIPRCGHIFHRSCIDSWLESQSTVCPICRIDVADS</sequence>
<evidence type="ECO:0000313" key="5">
    <source>
        <dbReference type="Proteomes" id="UP000444721"/>
    </source>
</evidence>
<gene>
    <name evidence="4" type="ORF">FDP41_005974</name>
</gene>
<name>A0A6A5BLJ4_NAEFO</name>
<dbReference type="OrthoDB" id="8062037at2759"/>
<dbReference type="InterPro" id="IPR003903">
    <property type="entry name" value="UIM_dom"/>
</dbReference>
<comment type="caution">
    <text evidence="4">The sequence shown here is derived from an EMBL/GenBank/DDBJ whole genome shotgun (WGS) entry which is preliminary data.</text>
</comment>